<keyword evidence="1" id="KW-0805">Transcription regulation</keyword>
<evidence type="ECO:0000313" key="5">
    <source>
        <dbReference type="EMBL" id="MFC3766447.1"/>
    </source>
</evidence>
<protein>
    <submittedName>
        <fullName evidence="5">LacI family DNA-binding transcriptional regulator</fullName>
    </submittedName>
</protein>
<evidence type="ECO:0000256" key="3">
    <source>
        <dbReference type="ARBA" id="ARBA00023163"/>
    </source>
</evidence>
<dbReference type="Gene3D" id="3.40.50.2300">
    <property type="match status" value="3"/>
</dbReference>
<dbReference type="InterPro" id="IPR000843">
    <property type="entry name" value="HTH_LacI"/>
</dbReference>
<dbReference type="EMBL" id="JBHRZH010000055">
    <property type="protein sequence ID" value="MFC3766447.1"/>
    <property type="molecule type" value="Genomic_DNA"/>
</dbReference>
<keyword evidence="3" id="KW-0804">Transcription</keyword>
<dbReference type="SUPFAM" id="SSF53822">
    <property type="entry name" value="Periplasmic binding protein-like I"/>
    <property type="match status" value="1"/>
</dbReference>
<dbReference type="InterPro" id="IPR046335">
    <property type="entry name" value="LacI/GalR-like_sensor"/>
</dbReference>
<dbReference type="GO" id="GO:0003677">
    <property type="term" value="F:DNA binding"/>
    <property type="evidence" value="ECO:0007669"/>
    <property type="project" value="UniProtKB-KW"/>
</dbReference>
<dbReference type="PROSITE" id="PS50932">
    <property type="entry name" value="HTH_LACI_2"/>
    <property type="match status" value="1"/>
</dbReference>
<evidence type="ECO:0000256" key="1">
    <source>
        <dbReference type="ARBA" id="ARBA00023015"/>
    </source>
</evidence>
<dbReference type="CDD" id="cd06279">
    <property type="entry name" value="PBP1_LacI-like"/>
    <property type="match status" value="1"/>
</dbReference>
<name>A0ABV7YN37_9ACTN</name>
<keyword evidence="2 5" id="KW-0238">DNA-binding</keyword>
<dbReference type="Pfam" id="PF00356">
    <property type="entry name" value="LacI"/>
    <property type="match status" value="1"/>
</dbReference>
<dbReference type="Proteomes" id="UP001595699">
    <property type="component" value="Unassembled WGS sequence"/>
</dbReference>
<reference evidence="6" key="1">
    <citation type="journal article" date="2019" name="Int. J. Syst. Evol. Microbiol.">
        <title>The Global Catalogue of Microorganisms (GCM) 10K type strain sequencing project: providing services to taxonomists for standard genome sequencing and annotation.</title>
        <authorList>
            <consortium name="The Broad Institute Genomics Platform"/>
            <consortium name="The Broad Institute Genome Sequencing Center for Infectious Disease"/>
            <person name="Wu L."/>
            <person name="Ma J."/>
        </authorList>
    </citation>
    <scope>NUCLEOTIDE SEQUENCE [LARGE SCALE GENOMIC DNA]</scope>
    <source>
        <strain evidence="6">CGMCC 4.7241</strain>
    </source>
</reference>
<sequence>MPRVTLQTIADALGVSRSTVSNAYNKPDQLTQELRERILAEATKLGYAGPDAAARSLRSGKTGAIGLLFTESLPYAFSDPYAVGFLTGLAEVAERHGTSLLLVPVDTGLGGTPEADLERAVRQAVVDGFCLYCVDESHPAVDIIRARGLPMVATYPPKDPHLRSVGIDDEAAAFKAGEHLARLGHERIGVVMDRWFGIRPFPPLDLEGPTPIQQVIDLAPGEESTFRLRGYRKALPDADIMVTTAERNSRAAGAVAVEELIDQRCRSTAILAVSDVIAFGVIDALRQRGLTPGQDLSVVGFDDVPQAAEFGLTTIRQPMVDRGRMVGRMLLEPDTIAERQVRLPTELVVRTSTGPRPS</sequence>
<dbReference type="Pfam" id="PF13377">
    <property type="entry name" value="Peripla_BP_3"/>
    <property type="match status" value="1"/>
</dbReference>
<dbReference type="InterPro" id="IPR028082">
    <property type="entry name" value="Peripla_BP_I"/>
</dbReference>
<evidence type="ECO:0000256" key="2">
    <source>
        <dbReference type="ARBA" id="ARBA00023125"/>
    </source>
</evidence>
<gene>
    <name evidence="5" type="ORF">ACFOUW_36860</name>
</gene>
<dbReference type="CDD" id="cd01392">
    <property type="entry name" value="HTH_LacI"/>
    <property type="match status" value="1"/>
</dbReference>
<comment type="caution">
    <text evidence="5">The sequence shown here is derived from an EMBL/GenBank/DDBJ whole genome shotgun (WGS) entry which is preliminary data.</text>
</comment>
<evidence type="ECO:0000313" key="6">
    <source>
        <dbReference type="Proteomes" id="UP001595699"/>
    </source>
</evidence>
<feature type="domain" description="HTH lacI-type" evidence="4">
    <location>
        <begin position="4"/>
        <end position="59"/>
    </location>
</feature>
<dbReference type="SMART" id="SM00354">
    <property type="entry name" value="HTH_LACI"/>
    <property type="match status" value="1"/>
</dbReference>
<accession>A0ABV7YN37</accession>
<dbReference type="SUPFAM" id="SSF47413">
    <property type="entry name" value="lambda repressor-like DNA-binding domains"/>
    <property type="match status" value="1"/>
</dbReference>
<keyword evidence="6" id="KW-1185">Reference proteome</keyword>
<dbReference type="Gene3D" id="1.10.260.40">
    <property type="entry name" value="lambda repressor-like DNA-binding domains"/>
    <property type="match status" value="1"/>
</dbReference>
<evidence type="ECO:0000259" key="4">
    <source>
        <dbReference type="PROSITE" id="PS50932"/>
    </source>
</evidence>
<organism evidence="5 6">
    <name type="scientific">Tenggerimyces flavus</name>
    <dbReference type="NCBI Taxonomy" id="1708749"/>
    <lineage>
        <taxon>Bacteria</taxon>
        <taxon>Bacillati</taxon>
        <taxon>Actinomycetota</taxon>
        <taxon>Actinomycetes</taxon>
        <taxon>Propionibacteriales</taxon>
        <taxon>Nocardioidaceae</taxon>
        <taxon>Tenggerimyces</taxon>
    </lineage>
</organism>
<dbReference type="PANTHER" id="PTHR30146">
    <property type="entry name" value="LACI-RELATED TRANSCRIPTIONAL REPRESSOR"/>
    <property type="match status" value="1"/>
</dbReference>
<dbReference type="RefSeq" id="WP_205121945.1">
    <property type="nucleotide sequence ID" value="NZ_JAFBCM010000001.1"/>
</dbReference>
<dbReference type="PANTHER" id="PTHR30146:SF138">
    <property type="entry name" value="TRANSCRIPTIONAL REGULATORY PROTEIN"/>
    <property type="match status" value="1"/>
</dbReference>
<proteinExistence type="predicted"/>
<dbReference type="InterPro" id="IPR010982">
    <property type="entry name" value="Lambda_DNA-bd_dom_sf"/>
</dbReference>